<dbReference type="Proteomes" id="UP000054498">
    <property type="component" value="Unassembled WGS sequence"/>
</dbReference>
<dbReference type="AlphaFoldDB" id="A0A0D2M7C8"/>
<evidence type="ECO:0000313" key="3">
    <source>
        <dbReference type="Proteomes" id="UP000054498"/>
    </source>
</evidence>
<proteinExistence type="predicted"/>
<keyword evidence="1" id="KW-0175">Coiled coil</keyword>
<dbReference type="RefSeq" id="XP_013890410.1">
    <property type="nucleotide sequence ID" value="XM_014034956.1"/>
</dbReference>
<keyword evidence="3" id="KW-1185">Reference proteome</keyword>
<dbReference type="KEGG" id="mng:MNEG_16574"/>
<dbReference type="GeneID" id="25734347"/>
<protein>
    <submittedName>
        <fullName evidence="2">Uncharacterized protein</fullName>
    </submittedName>
</protein>
<organism evidence="2 3">
    <name type="scientific">Monoraphidium neglectum</name>
    <dbReference type="NCBI Taxonomy" id="145388"/>
    <lineage>
        <taxon>Eukaryota</taxon>
        <taxon>Viridiplantae</taxon>
        <taxon>Chlorophyta</taxon>
        <taxon>core chlorophytes</taxon>
        <taxon>Chlorophyceae</taxon>
        <taxon>CS clade</taxon>
        <taxon>Sphaeropleales</taxon>
        <taxon>Selenastraceae</taxon>
        <taxon>Monoraphidium</taxon>
    </lineage>
</organism>
<feature type="coiled-coil region" evidence="1">
    <location>
        <begin position="73"/>
        <end position="100"/>
    </location>
</feature>
<evidence type="ECO:0000256" key="1">
    <source>
        <dbReference type="SAM" id="Coils"/>
    </source>
</evidence>
<evidence type="ECO:0000313" key="2">
    <source>
        <dbReference type="EMBL" id="KIY91390.1"/>
    </source>
</evidence>
<sequence length="102" mass="11504">MRDKVAEIDGAHKEKQAQLKAVQGRLGQLRKSQGLLEQRERLELAAVWAVVREREEELASIDAKLGSMRSSKRGQLEEQAARLDERLDALSRERSELVGSPL</sequence>
<dbReference type="EMBL" id="KK106738">
    <property type="protein sequence ID" value="KIY91390.1"/>
    <property type="molecule type" value="Genomic_DNA"/>
</dbReference>
<name>A0A0D2M7C8_9CHLO</name>
<accession>A0A0D2M7C8</accession>
<reference evidence="2 3" key="1">
    <citation type="journal article" date="2013" name="BMC Genomics">
        <title>Reconstruction of the lipid metabolism for the microalga Monoraphidium neglectum from its genome sequence reveals characteristics suitable for biofuel production.</title>
        <authorList>
            <person name="Bogen C."/>
            <person name="Al-Dilaimi A."/>
            <person name="Albersmeier A."/>
            <person name="Wichmann J."/>
            <person name="Grundmann M."/>
            <person name="Rupp O."/>
            <person name="Lauersen K.J."/>
            <person name="Blifernez-Klassen O."/>
            <person name="Kalinowski J."/>
            <person name="Goesmann A."/>
            <person name="Mussgnug J.H."/>
            <person name="Kruse O."/>
        </authorList>
    </citation>
    <scope>NUCLEOTIDE SEQUENCE [LARGE SCALE GENOMIC DNA]</scope>
    <source>
        <strain evidence="2 3">SAG 48.87</strain>
    </source>
</reference>
<gene>
    <name evidence="2" type="ORF">MNEG_16574</name>
</gene>